<dbReference type="AlphaFoldDB" id="L8JYC1"/>
<evidence type="ECO:0000256" key="1">
    <source>
        <dbReference type="ARBA" id="ARBA00006817"/>
    </source>
</evidence>
<reference evidence="3 4" key="1">
    <citation type="submission" date="2012-12" db="EMBL/GenBank/DDBJ databases">
        <title>Genome assembly of Fulvivirga imtechensis AK7.</title>
        <authorList>
            <person name="Nupur N."/>
            <person name="Khatri I."/>
            <person name="Kumar R."/>
            <person name="Subramanian S."/>
            <person name="Pinnaka A."/>
        </authorList>
    </citation>
    <scope>NUCLEOTIDE SEQUENCE [LARGE SCALE GENOMIC DNA]</scope>
    <source>
        <strain evidence="3 4">AK7</strain>
    </source>
</reference>
<dbReference type="Proteomes" id="UP000011135">
    <property type="component" value="Unassembled WGS sequence"/>
</dbReference>
<gene>
    <name evidence="3" type="ORF">C900_01756</name>
</gene>
<protein>
    <recommendedName>
        <fullName evidence="2">Activator of Hsp90 ATPase homologue 1/2-like C-terminal domain-containing protein</fullName>
    </recommendedName>
</protein>
<keyword evidence="4" id="KW-1185">Reference proteome</keyword>
<dbReference type="OrthoDB" id="9800631at2"/>
<evidence type="ECO:0000259" key="2">
    <source>
        <dbReference type="Pfam" id="PF08327"/>
    </source>
</evidence>
<evidence type="ECO:0000313" key="4">
    <source>
        <dbReference type="Proteomes" id="UP000011135"/>
    </source>
</evidence>
<proteinExistence type="inferred from homology"/>
<name>L8JYC1_9BACT</name>
<comment type="caution">
    <text evidence="3">The sequence shown here is derived from an EMBL/GenBank/DDBJ whole genome shotgun (WGS) entry which is preliminary data.</text>
</comment>
<dbReference type="Pfam" id="PF08327">
    <property type="entry name" value="AHSA1"/>
    <property type="match status" value="1"/>
</dbReference>
<dbReference type="Gene3D" id="3.30.530.20">
    <property type="match status" value="1"/>
</dbReference>
<dbReference type="EMBL" id="AMZN01000026">
    <property type="protein sequence ID" value="ELR72202.1"/>
    <property type="molecule type" value="Genomic_DNA"/>
</dbReference>
<dbReference type="eggNOG" id="COG3832">
    <property type="taxonomic scope" value="Bacteria"/>
</dbReference>
<evidence type="ECO:0000313" key="3">
    <source>
        <dbReference type="EMBL" id="ELR72202.1"/>
    </source>
</evidence>
<dbReference type="InterPro" id="IPR023393">
    <property type="entry name" value="START-like_dom_sf"/>
</dbReference>
<organism evidence="3 4">
    <name type="scientific">Fulvivirga imtechensis AK7</name>
    <dbReference type="NCBI Taxonomy" id="1237149"/>
    <lineage>
        <taxon>Bacteria</taxon>
        <taxon>Pseudomonadati</taxon>
        <taxon>Bacteroidota</taxon>
        <taxon>Cytophagia</taxon>
        <taxon>Cytophagales</taxon>
        <taxon>Fulvivirgaceae</taxon>
        <taxon>Fulvivirga</taxon>
    </lineage>
</organism>
<accession>L8JYC1</accession>
<sequence length="166" mass="18901">MEENEWSKFRLRVNINADITAAYEAWSSPQALESWFLRKAIFKDAQGNIKDSQAAIEEGDTYEWYWHGYPDSIVEKGTILKANGKDVFSFTFSLKCPVTISIYPEAGETIVELIESNLPTDRENGLKYFVGDSRGWIFYMANLKSILEGGLDLRNKKPDLTDVITS</sequence>
<feature type="domain" description="Activator of Hsp90 ATPase homologue 1/2-like C-terminal" evidence="2">
    <location>
        <begin position="17"/>
        <end position="148"/>
    </location>
</feature>
<dbReference type="STRING" id="1237149.C900_01756"/>
<dbReference type="RefSeq" id="WP_009579195.1">
    <property type="nucleotide sequence ID" value="NZ_AMZN01000026.1"/>
</dbReference>
<comment type="similarity">
    <text evidence="1">Belongs to the AHA1 family.</text>
</comment>
<dbReference type="InterPro" id="IPR013538">
    <property type="entry name" value="ASHA1/2-like_C"/>
</dbReference>
<dbReference type="SUPFAM" id="SSF55961">
    <property type="entry name" value="Bet v1-like"/>
    <property type="match status" value="1"/>
</dbReference>